<dbReference type="Proteomes" id="UP000265566">
    <property type="component" value="Chromosome 3"/>
</dbReference>
<dbReference type="PANTHER" id="PTHR36037">
    <property type="entry name" value="RNA-DIRECTED DNA POLYMERASE (REVERSE TRANSCRIPTASE)-RELATED FAMILY PROTEIN"/>
    <property type="match status" value="1"/>
</dbReference>
<proteinExistence type="predicted"/>
<reference evidence="2" key="1">
    <citation type="journal article" date="2018" name="Nat. Plants">
        <title>Whole-genome landscape of Medicago truncatula symbiotic genes.</title>
        <authorList>
            <person name="Pecrix Y."/>
            <person name="Staton S.E."/>
            <person name="Sallet E."/>
            <person name="Lelandais-Briere C."/>
            <person name="Moreau S."/>
            <person name="Carrere S."/>
            <person name="Blein T."/>
            <person name="Jardinaud M.F."/>
            <person name="Latrasse D."/>
            <person name="Zouine M."/>
            <person name="Zahm M."/>
            <person name="Kreplak J."/>
            <person name="Mayjonade B."/>
            <person name="Satge C."/>
            <person name="Perez M."/>
            <person name="Cauet S."/>
            <person name="Marande W."/>
            <person name="Chantry-Darmon C."/>
            <person name="Lopez-Roques C."/>
            <person name="Bouchez O."/>
            <person name="Berard A."/>
            <person name="Debelle F."/>
            <person name="Munos S."/>
            <person name="Bendahmane A."/>
            <person name="Berges H."/>
            <person name="Niebel A."/>
            <person name="Buitink J."/>
            <person name="Frugier F."/>
            <person name="Benhamed M."/>
            <person name="Crespi M."/>
            <person name="Gouzy J."/>
            <person name="Gamas P."/>
        </authorList>
    </citation>
    <scope>NUCLEOTIDE SEQUENCE [LARGE SCALE GENOMIC DNA]</scope>
    <source>
        <strain evidence="2">cv. Jemalong A17</strain>
    </source>
</reference>
<evidence type="ECO:0000313" key="2">
    <source>
        <dbReference type="Proteomes" id="UP000265566"/>
    </source>
</evidence>
<dbReference type="OrthoDB" id="1927690at2759"/>
<organism evidence="1 2">
    <name type="scientific">Medicago truncatula</name>
    <name type="common">Barrel medic</name>
    <name type="synonym">Medicago tribuloides</name>
    <dbReference type="NCBI Taxonomy" id="3880"/>
    <lineage>
        <taxon>Eukaryota</taxon>
        <taxon>Viridiplantae</taxon>
        <taxon>Streptophyta</taxon>
        <taxon>Embryophyta</taxon>
        <taxon>Tracheophyta</taxon>
        <taxon>Spermatophyta</taxon>
        <taxon>Magnoliopsida</taxon>
        <taxon>eudicotyledons</taxon>
        <taxon>Gunneridae</taxon>
        <taxon>Pentapetalae</taxon>
        <taxon>rosids</taxon>
        <taxon>fabids</taxon>
        <taxon>Fabales</taxon>
        <taxon>Fabaceae</taxon>
        <taxon>Papilionoideae</taxon>
        <taxon>50 kb inversion clade</taxon>
        <taxon>NPAAA clade</taxon>
        <taxon>Hologalegina</taxon>
        <taxon>IRL clade</taxon>
        <taxon>Trifolieae</taxon>
        <taxon>Medicago</taxon>
    </lineage>
</organism>
<gene>
    <name evidence="1" type="ORF">MtrunA17_Chr3g0121521</name>
</gene>
<dbReference type="Gramene" id="rna17574">
    <property type="protein sequence ID" value="RHN69142.1"/>
    <property type="gene ID" value="gene17574"/>
</dbReference>
<dbReference type="AlphaFoldDB" id="A0A396IUB9"/>
<evidence type="ECO:0000313" key="1">
    <source>
        <dbReference type="EMBL" id="RHN69142.1"/>
    </source>
</evidence>
<sequence length="395" mass="44561">MAEASELRSRISQIHKFIQEEEESNPSDSQDLLRECALHVQNTVEQIVSEFSDLASLQNSDFDAYIEHFEKELNNVQVESTNVAKEIENLAKTRNDDSILLEAKLEELECSLNYITSEEQINAEANEGIVSPMLVDTDMNLGENLEQLKLENKVDEMKSILKAMESFHCKFKWFDALEQIDNALTGLKVIGIDENCIKLSLQTYMPTVEGISCLQRVEDTMDASVLNHELLIEVLEGTMTLKDIQVFPNDIYMDDIVDTAKSVSKSSLQWLIQKLQDRIILSTLRCLVVKDANKSRYSLEYIDKDETIVAHLVRGIDAYIKLSHGWPIFGSPLKLISIKGSDILKKSSSFLCEVENLANSLDTHTRKNILGFVDAVEKVLIEQLQLDPRAGDGSG</sequence>
<name>A0A396IUB9_MEDTR</name>
<dbReference type="PANTHER" id="PTHR36037:SF1">
    <property type="entry name" value="RNA-DIRECTED DNA POLYMERASE (REVERSE TRANSCRIPTASE)-RELATED FAMILY PROTEIN"/>
    <property type="match status" value="1"/>
</dbReference>
<dbReference type="EMBL" id="PSQE01000003">
    <property type="protein sequence ID" value="RHN69142.1"/>
    <property type="molecule type" value="Genomic_DNA"/>
</dbReference>
<accession>A0A396IUB9</accession>
<comment type="caution">
    <text evidence="1">The sequence shown here is derived from an EMBL/GenBank/DDBJ whole genome shotgun (WGS) entry which is preliminary data.</text>
</comment>
<protein>
    <submittedName>
        <fullName evidence="1">Uncharacterized protein</fullName>
    </submittedName>
</protein>